<evidence type="ECO:0000313" key="3">
    <source>
        <dbReference type="Proteomes" id="UP000011666"/>
    </source>
</evidence>
<dbReference type="GO" id="GO:0016491">
    <property type="term" value="F:oxidoreductase activity"/>
    <property type="evidence" value="ECO:0007669"/>
    <property type="project" value="InterPro"/>
</dbReference>
<proteinExistence type="predicted"/>
<feature type="domain" description="ER-bound oxygenase mpaB/mpaB'/Rubber oxygenase catalytic" evidence="1">
    <location>
        <begin position="66"/>
        <end position="258"/>
    </location>
</feature>
<dbReference type="InterPro" id="IPR018713">
    <property type="entry name" value="MPAB/Lcp_cat_dom"/>
</dbReference>
<dbReference type="InterPro" id="IPR046366">
    <property type="entry name" value="MPAB"/>
</dbReference>
<reference evidence="2 3" key="1">
    <citation type="submission" date="2013-01" db="EMBL/GenBank/DDBJ databases">
        <title>Whole genome shotgun sequence of Gordonia soli NBRC 108243.</title>
        <authorList>
            <person name="Isaki-Nakamura S."/>
            <person name="Hosoyama A."/>
            <person name="Tsuchikane K."/>
            <person name="Ando Y."/>
            <person name="Baba S."/>
            <person name="Ohji S."/>
            <person name="Hamada M."/>
            <person name="Tamura T."/>
            <person name="Yamazoe A."/>
            <person name="Yamazaki S."/>
            <person name="Fujita N."/>
        </authorList>
    </citation>
    <scope>NUCLEOTIDE SEQUENCE [LARGE SCALE GENOMIC DNA]</scope>
    <source>
        <strain evidence="2 3">NBRC 108243</strain>
    </source>
</reference>
<dbReference type="RefSeq" id="WP_007619646.1">
    <property type="nucleotide sequence ID" value="NZ_BANX01000011.1"/>
</dbReference>
<organism evidence="2 3">
    <name type="scientific">Gordonia soli NBRC 108243</name>
    <dbReference type="NCBI Taxonomy" id="1223545"/>
    <lineage>
        <taxon>Bacteria</taxon>
        <taxon>Bacillati</taxon>
        <taxon>Actinomycetota</taxon>
        <taxon>Actinomycetes</taxon>
        <taxon>Mycobacteriales</taxon>
        <taxon>Gordoniaceae</taxon>
        <taxon>Gordonia</taxon>
    </lineage>
</organism>
<dbReference type="EMBL" id="BANX01000011">
    <property type="protein sequence ID" value="GAC67941.1"/>
    <property type="molecule type" value="Genomic_DNA"/>
</dbReference>
<dbReference type="STRING" id="1223545.GS4_11_02100"/>
<evidence type="ECO:0000313" key="2">
    <source>
        <dbReference type="EMBL" id="GAC67941.1"/>
    </source>
</evidence>
<dbReference type="PANTHER" id="PTHR36124:SF1">
    <property type="entry name" value="ER-BOUND OXYGENASE MPAB_MPAB'_RUBBER OXYGENASE CATALYTIC DOMAIN-CONTAINING PROTEIN"/>
    <property type="match status" value="1"/>
</dbReference>
<comment type="caution">
    <text evidence="2">The sequence shown here is derived from an EMBL/GenBank/DDBJ whole genome shotgun (WGS) entry which is preliminary data.</text>
</comment>
<name>M0QI28_9ACTN</name>
<gene>
    <name evidence="2" type="ORF">GS4_11_02100</name>
</gene>
<dbReference type="Pfam" id="PF09995">
    <property type="entry name" value="MPAB_Lcp_cat"/>
    <property type="match status" value="1"/>
</dbReference>
<evidence type="ECO:0000259" key="1">
    <source>
        <dbReference type="Pfam" id="PF09995"/>
    </source>
</evidence>
<protein>
    <recommendedName>
        <fullName evidence="1">ER-bound oxygenase mpaB/mpaB'/Rubber oxygenase catalytic domain-containing protein</fullName>
    </recommendedName>
</protein>
<keyword evidence="3" id="KW-1185">Reference proteome</keyword>
<dbReference type="PANTHER" id="PTHR36124">
    <property type="match status" value="1"/>
</dbReference>
<dbReference type="OrthoDB" id="836517at2"/>
<accession>M0QI28</accession>
<dbReference type="AlphaFoldDB" id="M0QI28"/>
<sequence>MSVVTTAADRARRALSGRIAERHRLGSEIADLDPAESQQIAQLLGTREFPWGITQALSFALFRTYAVPSIGDLLYRTGQFTEQTQKRYDDTVLLLDAPVEHGFESPLGRAGVRRINQMHAMYDISNDDMLYVLATFVVCPVRWVNSYEWRRLTDHEVRGLTDYYRRLGKHMAIKGIPETYAEFERLMDDYEDQHFAFSEDSRAVADATLDLLGTFMPYRLLPRAVVRRMSFALMDDRLLWAFHYPRPTAVERVLVRGGLRLRGLAIRLFAPPRTEPLFGRQTPQVRCYPNGYEISELGTFAPGCPVLHNGTRRTSTPGVDPTWTEVRAAR</sequence>
<dbReference type="eggNOG" id="COG3662">
    <property type="taxonomic scope" value="Bacteria"/>
</dbReference>
<dbReference type="Proteomes" id="UP000011666">
    <property type="component" value="Unassembled WGS sequence"/>
</dbReference>